<proteinExistence type="predicted"/>
<evidence type="ECO:0000313" key="3">
    <source>
        <dbReference type="Proteomes" id="UP000521872"/>
    </source>
</evidence>
<feature type="chain" id="PRO_5034112226" evidence="1">
    <location>
        <begin position="21"/>
        <end position="253"/>
    </location>
</feature>
<comment type="caution">
    <text evidence="2">The sequence shown here is derived from an EMBL/GenBank/DDBJ whole genome shotgun (WGS) entry which is preliminary data.</text>
</comment>
<gene>
    <name evidence="2" type="ORF">D9613_011132</name>
</gene>
<reference evidence="2 3" key="1">
    <citation type="submission" date="2019-12" db="EMBL/GenBank/DDBJ databases">
        <authorList>
            <person name="Floudas D."/>
            <person name="Bentzer J."/>
            <person name="Ahren D."/>
            <person name="Johansson T."/>
            <person name="Persson P."/>
            <person name="Tunlid A."/>
        </authorList>
    </citation>
    <scope>NUCLEOTIDE SEQUENCE [LARGE SCALE GENOMIC DNA]</scope>
    <source>
        <strain evidence="2 3">CBS 102.39</strain>
    </source>
</reference>
<keyword evidence="3" id="KW-1185">Reference proteome</keyword>
<dbReference type="EMBL" id="JAACJL010000046">
    <property type="protein sequence ID" value="KAF4612900.1"/>
    <property type="molecule type" value="Genomic_DNA"/>
</dbReference>
<dbReference type="Gene3D" id="3.90.175.10">
    <property type="entry name" value="Diphtheria Toxin, domain 1"/>
    <property type="match status" value="1"/>
</dbReference>
<accession>A0A8H4VLX8</accession>
<sequence length="253" mass="27756">MRFLPVLSIFFLSLSEIVVATPTGDLFVNKKRSFDGESASLFRRVGSEFLGFHGTYTANAETYMKAGRAGKSLPVLSSGYNGADAELGPGLYATDHVETAMFFANTAANARKLKDKAVKPMVCGVEAIESEPWRTQVPKIWIPHDKVAKLVKGHNNPALLKDQESLITHAGFKVADTVRFSPLDIDNLAAGKPVVSGNQFSLPTTQFPKVYIRSCIDITGQTAAQVLAHFKQLGWPDRDFSSAQFRTDWHIHA</sequence>
<evidence type="ECO:0000313" key="2">
    <source>
        <dbReference type="EMBL" id="KAF4612900.1"/>
    </source>
</evidence>
<protein>
    <submittedName>
        <fullName evidence="2">Uncharacterized protein</fullName>
    </submittedName>
</protein>
<dbReference type="SUPFAM" id="SSF56399">
    <property type="entry name" value="ADP-ribosylation"/>
    <property type="match status" value="1"/>
</dbReference>
<dbReference type="AlphaFoldDB" id="A0A8H4VLX8"/>
<organism evidence="2 3">
    <name type="scientific">Agrocybe pediades</name>
    <dbReference type="NCBI Taxonomy" id="84607"/>
    <lineage>
        <taxon>Eukaryota</taxon>
        <taxon>Fungi</taxon>
        <taxon>Dikarya</taxon>
        <taxon>Basidiomycota</taxon>
        <taxon>Agaricomycotina</taxon>
        <taxon>Agaricomycetes</taxon>
        <taxon>Agaricomycetidae</taxon>
        <taxon>Agaricales</taxon>
        <taxon>Agaricineae</taxon>
        <taxon>Strophariaceae</taxon>
        <taxon>Agrocybe</taxon>
    </lineage>
</organism>
<name>A0A8H4VLX8_9AGAR</name>
<keyword evidence="1" id="KW-0732">Signal</keyword>
<evidence type="ECO:0000256" key="1">
    <source>
        <dbReference type="SAM" id="SignalP"/>
    </source>
</evidence>
<dbReference type="Proteomes" id="UP000521872">
    <property type="component" value="Unassembled WGS sequence"/>
</dbReference>
<feature type="signal peptide" evidence="1">
    <location>
        <begin position="1"/>
        <end position="20"/>
    </location>
</feature>